<evidence type="ECO:0000259" key="8">
    <source>
        <dbReference type="PROSITE" id="PS51007"/>
    </source>
</evidence>
<evidence type="ECO:0000256" key="7">
    <source>
        <dbReference type="SAM" id="SignalP"/>
    </source>
</evidence>
<evidence type="ECO:0000313" key="10">
    <source>
        <dbReference type="Proteomes" id="UP000199771"/>
    </source>
</evidence>
<dbReference type="AlphaFoldDB" id="A0A1I2GZ72"/>
<sequence length="107" mass="11116">MKHARWGAIALAAAFAAPAVFAQGDAEAGRVKASTCMGCHGIPKYTNAYPTYRVPKLGGQSAAYLEAAIKAYRSGERPHGTMHAQAASLSDQDIADIAAFLSTAPAH</sequence>
<evidence type="ECO:0000256" key="3">
    <source>
        <dbReference type="ARBA" id="ARBA00022723"/>
    </source>
</evidence>
<dbReference type="PANTHER" id="PTHR33751">
    <property type="entry name" value="CBB3-TYPE CYTOCHROME C OXIDASE SUBUNIT FIXP"/>
    <property type="match status" value="1"/>
</dbReference>
<dbReference type="GO" id="GO:0046872">
    <property type="term" value="F:metal ion binding"/>
    <property type="evidence" value="ECO:0007669"/>
    <property type="project" value="UniProtKB-KW"/>
</dbReference>
<name>A0A1I2GZ72_9GAMM</name>
<dbReference type="PANTHER" id="PTHR33751:SF9">
    <property type="entry name" value="CYTOCHROME C4"/>
    <property type="match status" value="1"/>
</dbReference>
<dbReference type="Proteomes" id="UP000199771">
    <property type="component" value="Unassembled WGS sequence"/>
</dbReference>
<evidence type="ECO:0000256" key="4">
    <source>
        <dbReference type="ARBA" id="ARBA00022982"/>
    </source>
</evidence>
<dbReference type="STRING" id="1076937.SAMN04488120_10130"/>
<reference evidence="9 10" key="1">
    <citation type="submission" date="2016-10" db="EMBL/GenBank/DDBJ databases">
        <authorList>
            <person name="de Groot N.N."/>
        </authorList>
    </citation>
    <scope>NUCLEOTIDE SEQUENCE [LARGE SCALE GENOMIC DNA]</scope>
    <source>
        <strain evidence="9 10">DSM 23609</strain>
    </source>
</reference>
<keyword evidence="2 6" id="KW-0349">Heme</keyword>
<feature type="domain" description="Cytochrome c" evidence="8">
    <location>
        <begin position="24"/>
        <end position="105"/>
    </location>
</feature>
<dbReference type="Gene3D" id="1.10.760.10">
    <property type="entry name" value="Cytochrome c-like domain"/>
    <property type="match status" value="1"/>
</dbReference>
<evidence type="ECO:0000256" key="2">
    <source>
        <dbReference type="ARBA" id="ARBA00022617"/>
    </source>
</evidence>
<dbReference type="SUPFAM" id="SSF46626">
    <property type="entry name" value="Cytochrome c"/>
    <property type="match status" value="1"/>
</dbReference>
<dbReference type="GO" id="GO:0020037">
    <property type="term" value="F:heme binding"/>
    <property type="evidence" value="ECO:0007669"/>
    <property type="project" value="InterPro"/>
</dbReference>
<keyword evidence="5 6" id="KW-0408">Iron</keyword>
<dbReference type="EMBL" id="FOOC01000001">
    <property type="protein sequence ID" value="SFF22450.1"/>
    <property type="molecule type" value="Genomic_DNA"/>
</dbReference>
<organism evidence="9 10">
    <name type="scientific">Fontimonas thermophila</name>
    <dbReference type="NCBI Taxonomy" id="1076937"/>
    <lineage>
        <taxon>Bacteria</taxon>
        <taxon>Pseudomonadati</taxon>
        <taxon>Pseudomonadota</taxon>
        <taxon>Gammaproteobacteria</taxon>
        <taxon>Nevskiales</taxon>
        <taxon>Nevskiaceae</taxon>
        <taxon>Fontimonas</taxon>
    </lineage>
</organism>
<keyword evidence="1" id="KW-0813">Transport</keyword>
<keyword evidence="3 6" id="KW-0479">Metal-binding</keyword>
<evidence type="ECO:0000256" key="6">
    <source>
        <dbReference type="PROSITE-ProRule" id="PRU00433"/>
    </source>
</evidence>
<dbReference type="OrthoDB" id="9796421at2"/>
<keyword evidence="7" id="KW-0732">Signal</keyword>
<feature type="chain" id="PRO_5011641203" evidence="7">
    <location>
        <begin position="23"/>
        <end position="107"/>
    </location>
</feature>
<dbReference type="PROSITE" id="PS51007">
    <property type="entry name" value="CYTC"/>
    <property type="match status" value="1"/>
</dbReference>
<dbReference type="InterPro" id="IPR036909">
    <property type="entry name" value="Cyt_c-like_dom_sf"/>
</dbReference>
<dbReference type="Pfam" id="PF00034">
    <property type="entry name" value="Cytochrom_C"/>
    <property type="match status" value="1"/>
</dbReference>
<evidence type="ECO:0000256" key="5">
    <source>
        <dbReference type="ARBA" id="ARBA00023004"/>
    </source>
</evidence>
<evidence type="ECO:0000313" key="9">
    <source>
        <dbReference type="EMBL" id="SFF22450.1"/>
    </source>
</evidence>
<accession>A0A1I2GZ72</accession>
<keyword evidence="4" id="KW-0249">Electron transport</keyword>
<dbReference type="InterPro" id="IPR050597">
    <property type="entry name" value="Cytochrome_c_Oxidase_Subunit"/>
</dbReference>
<keyword evidence="10" id="KW-1185">Reference proteome</keyword>
<dbReference type="RefSeq" id="WP_091529746.1">
    <property type="nucleotide sequence ID" value="NZ_FOOC01000001.1"/>
</dbReference>
<proteinExistence type="predicted"/>
<feature type="signal peptide" evidence="7">
    <location>
        <begin position="1"/>
        <end position="22"/>
    </location>
</feature>
<dbReference type="InterPro" id="IPR009056">
    <property type="entry name" value="Cyt_c-like_dom"/>
</dbReference>
<protein>
    <submittedName>
        <fullName evidence="9">Cytochrome c553</fullName>
    </submittedName>
</protein>
<evidence type="ECO:0000256" key="1">
    <source>
        <dbReference type="ARBA" id="ARBA00022448"/>
    </source>
</evidence>
<gene>
    <name evidence="9" type="ORF">SAMN04488120_10130</name>
</gene>
<dbReference type="GO" id="GO:0009055">
    <property type="term" value="F:electron transfer activity"/>
    <property type="evidence" value="ECO:0007669"/>
    <property type="project" value="InterPro"/>
</dbReference>